<dbReference type="GO" id="GO:0016787">
    <property type="term" value="F:hydrolase activity"/>
    <property type="evidence" value="ECO:0007669"/>
    <property type="project" value="UniProtKB-KW"/>
</dbReference>
<comment type="caution">
    <text evidence="1">The sequence shown here is derived from an EMBL/GenBank/DDBJ whole genome shotgun (WGS) entry which is preliminary data.</text>
</comment>
<evidence type="ECO:0000313" key="2">
    <source>
        <dbReference type="Proteomes" id="UP000573729"/>
    </source>
</evidence>
<reference evidence="1 2" key="1">
    <citation type="submission" date="2020-08" db="EMBL/GenBank/DDBJ databases">
        <title>Sequencing the genomes of 1000 actinobacteria strains.</title>
        <authorList>
            <person name="Klenk H.-P."/>
        </authorList>
    </citation>
    <scope>NUCLEOTIDE SEQUENCE [LARGE SCALE GENOMIC DNA]</scope>
    <source>
        <strain evidence="1 2">DSM 24947</strain>
    </source>
</reference>
<proteinExistence type="predicted"/>
<accession>A0A7W7BQN1</accession>
<dbReference type="EMBL" id="JACHMD010000001">
    <property type="protein sequence ID" value="MBB4667060.1"/>
    <property type="molecule type" value="Genomic_DNA"/>
</dbReference>
<keyword evidence="1" id="KW-0378">Hydrolase</keyword>
<sequence>MSDYTDARDHYWTAQRDFREAAVAEMERQMTEGIHAVILEINDTPRLAVADLLDADGKSVMHDADGEEHPQWDVLDSIAADMEVFTWDEGDSFLFRHDGGGRFIIEREA</sequence>
<gene>
    <name evidence="1" type="ORF">BKA24_001769</name>
</gene>
<organism evidence="1 2">
    <name type="scientific">Microbacterium marinum</name>
    <dbReference type="NCBI Taxonomy" id="421115"/>
    <lineage>
        <taxon>Bacteria</taxon>
        <taxon>Bacillati</taxon>
        <taxon>Actinomycetota</taxon>
        <taxon>Actinomycetes</taxon>
        <taxon>Micrococcales</taxon>
        <taxon>Microbacteriaceae</taxon>
        <taxon>Microbacterium</taxon>
    </lineage>
</organism>
<evidence type="ECO:0000313" key="1">
    <source>
        <dbReference type="EMBL" id="MBB4667060.1"/>
    </source>
</evidence>
<dbReference type="AlphaFoldDB" id="A0A7W7BQN1"/>
<dbReference type="RefSeq" id="WP_184217205.1">
    <property type="nucleotide sequence ID" value="NZ_JACHMD010000001.1"/>
</dbReference>
<dbReference type="Proteomes" id="UP000573729">
    <property type="component" value="Unassembled WGS sequence"/>
</dbReference>
<name>A0A7W7BQN1_9MICO</name>
<keyword evidence="2" id="KW-1185">Reference proteome</keyword>
<protein>
    <submittedName>
        <fullName evidence="1">dGTP triphosphohydrolase</fullName>
    </submittedName>
</protein>